<reference evidence="2" key="1">
    <citation type="journal article" date="2023" name="Mol. Phylogenet. Evol.">
        <title>Genome-scale phylogeny and comparative genomics of the fungal order Sordariales.</title>
        <authorList>
            <person name="Hensen N."/>
            <person name="Bonometti L."/>
            <person name="Westerberg I."/>
            <person name="Brannstrom I.O."/>
            <person name="Guillou S."/>
            <person name="Cros-Aarteil S."/>
            <person name="Calhoun S."/>
            <person name="Haridas S."/>
            <person name="Kuo A."/>
            <person name="Mondo S."/>
            <person name="Pangilinan J."/>
            <person name="Riley R."/>
            <person name="LaButti K."/>
            <person name="Andreopoulos B."/>
            <person name="Lipzen A."/>
            <person name="Chen C."/>
            <person name="Yan M."/>
            <person name="Daum C."/>
            <person name="Ng V."/>
            <person name="Clum A."/>
            <person name="Steindorff A."/>
            <person name="Ohm R.A."/>
            <person name="Martin F."/>
            <person name="Silar P."/>
            <person name="Natvig D.O."/>
            <person name="Lalanne C."/>
            <person name="Gautier V."/>
            <person name="Ament-Velasquez S.L."/>
            <person name="Kruys A."/>
            <person name="Hutchinson M.I."/>
            <person name="Powell A.J."/>
            <person name="Barry K."/>
            <person name="Miller A.N."/>
            <person name="Grigoriev I.V."/>
            <person name="Debuchy R."/>
            <person name="Gladieux P."/>
            <person name="Hiltunen Thoren M."/>
            <person name="Johannesson H."/>
        </authorList>
    </citation>
    <scope>NUCLEOTIDE SEQUENCE</scope>
    <source>
        <strain evidence="2">PSN293</strain>
    </source>
</reference>
<protein>
    <submittedName>
        <fullName evidence="2">Uncharacterized protein</fullName>
    </submittedName>
</protein>
<evidence type="ECO:0000313" key="3">
    <source>
        <dbReference type="Proteomes" id="UP001301769"/>
    </source>
</evidence>
<proteinExistence type="predicted"/>
<evidence type="ECO:0000256" key="1">
    <source>
        <dbReference type="SAM" id="MobiDB-lite"/>
    </source>
</evidence>
<feature type="region of interest" description="Disordered" evidence="1">
    <location>
        <begin position="174"/>
        <end position="205"/>
    </location>
</feature>
<dbReference type="EMBL" id="MU858046">
    <property type="protein sequence ID" value="KAK4219856.1"/>
    <property type="molecule type" value="Genomic_DNA"/>
</dbReference>
<sequence>MGTTFSRKDLVPLVLLTLHKPFCDGAVASDAFKINTKQHRNILWRTRGRWCFPTEVSRWSVSIAAEAGQDDKTLHPQSARPPEVWMEPRRGANESVGAVLTKSPSASSISLLPVFWPFDDITAPLTCEVCSDEAGSETSDISLCWELSLRPVYAVVKLYDSPACLNIAGRLLPRRPTKQNSSGSPKEQLDLIGRSNQVNGTGSSAAVDETDLMPESVPFEHNVLETPGANRRYGLTIEGALGMSS</sequence>
<reference evidence="2" key="2">
    <citation type="submission" date="2023-05" db="EMBL/GenBank/DDBJ databases">
        <authorList>
            <consortium name="Lawrence Berkeley National Laboratory"/>
            <person name="Steindorff A."/>
            <person name="Hensen N."/>
            <person name="Bonometti L."/>
            <person name="Westerberg I."/>
            <person name="Brannstrom I.O."/>
            <person name="Guillou S."/>
            <person name="Cros-Aarteil S."/>
            <person name="Calhoun S."/>
            <person name="Haridas S."/>
            <person name="Kuo A."/>
            <person name="Mondo S."/>
            <person name="Pangilinan J."/>
            <person name="Riley R."/>
            <person name="Labutti K."/>
            <person name="Andreopoulos B."/>
            <person name="Lipzen A."/>
            <person name="Chen C."/>
            <person name="Yanf M."/>
            <person name="Daum C."/>
            <person name="Ng V."/>
            <person name="Clum A."/>
            <person name="Ohm R."/>
            <person name="Martin F."/>
            <person name="Silar P."/>
            <person name="Natvig D."/>
            <person name="Lalanne C."/>
            <person name="Gautier V."/>
            <person name="Ament-Velasquez S.L."/>
            <person name="Kruys A."/>
            <person name="Hutchinson M.I."/>
            <person name="Powell A.J."/>
            <person name="Barry K."/>
            <person name="Miller A.N."/>
            <person name="Grigoriev I.V."/>
            <person name="Debuchy R."/>
            <person name="Gladieux P."/>
            <person name="Thoren M.H."/>
            <person name="Johannesson H."/>
        </authorList>
    </citation>
    <scope>NUCLEOTIDE SEQUENCE</scope>
    <source>
        <strain evidence="2">PSN293</strain>
    </source>
</reference>
<evidence type="ECO:0000313" key="2">
    <source>
        <dbReference type="EMBL" id="KAK4219856.1"/>
    </source>
</evidence>
<organism evidence="2 3">
    <name type="scientific">Rhypophila decipiens</name>
    <dbReference type="NCBI Taxonomy" id="261697"/>
    <lineage>
        <taxon>Eukaryota</taxon>
        <taxon>Fungi</taxon>
        <taxon>Dikarya</taxon>
        <taxon>Ascomycota</taxon>
        <taxon>Pezizomycotina</taxon>
        <taxon>Sordariomycetes</taxon>
        <taxon>Sordariomycetidae</taxon>
        <taxon>Sordariales</taxon>
        <taxon>Naviculisporaceae</taxon>
        <taxon>Rhypophila</taxon>
    </lineage>
</organism>
<name>A0AAN6YKS3_9PEZI</name>
<dbReference type="AlphaFoldDB" id="A0AAN6YKS3"/>
<comment type="caution">
    <text evidence="2">The sequence shown here is derived from an EMBL/GenBank/DDBJ whole genome shotgun (WGS) entry which is preliminary data.</text>
</comment>
<dbReference type="Proteomes" id="UP001301769">
    <property type="component" value="Unassembled WGS sequence"/>
</dbReference>
<keyword evidence="3" id="KW-1185">Reference proteome</keyword>
<gene>
    <name evidence="2" type="ORF">QBC37DRAFT_452725</name>
</gene>
<feature type="compositionally biased region" description="Polar residues" evidence="1">
    <location>
        <begin position="194"/>
        <end position="204"/>
    </location>
</feature>
<accession>A0AAN6YKS3</accession>